<accession>A0A7S4LE76</accession>
<organism evidence="2">
    <name type="scientific">Eutreptiella gymnastica</name>
    <dbReference type="NCBI Taxonomy" id="73025"/>
    <lineage>
        <taxon>Eukaryota</taxon>
        <taxon>Discoba</taxon>
        <taxon>Euglenozoa</taxon>
        <taxon>Euglenida</taxon>
        <taxon>Spirocuta</taxon>
        <taxon>Euglenophyceae</taxon>
        <taxon>Eutreptiales</taxon>
        <taxon>Eutreptiaceae</taxon>
        <taxon>Eutreptiella</taxon>
    </lineage>
</organism>
<dbReference type="Gene3D" id="2.30.42.10">
    <property type="match status" value="1"/>
</dbReference>
<dbReference type="SUPFAM" id="SSF50156">
    <property type="entry name" value="PDZ domain-like"/>
    <property type="match status" value="1"/>
</dbReference>
<reference evidence="2" key="1">
    <citation type="submission" date="2021-01" db="EMBL/GenBank/DDBJ databases">
        <authorList>
            <person name="Corre E."/>
            <person name="Pelletier E."/>
            <person name="Niang G."/>
            <person name="Scheremetjew M."/>
            <person name="Finn R."/>
            <person name="Kale V."/>
            <person name="Holt S."/>
            <person name="Cochrane G."/>
            <person name="Meng A."/>
            <person name="Brown T."/>
            <person name="Cohen L."/>
        </authorList>
    </citation>
    <scope>NUCLEOTIDE SEQUENCE</scope>
    <source>
        <strain evidence="2">CCMP1594</strain>
    </source>
</reference>
<feature type="coiled-coil region" evidence="1">
    <location>
        <begin position="117"/>
        <end position="144"/>
    </location>
</feature>
<keyword evidence="1" id="KW-0175">Coiled coil</keyword>
<name>A0A7S4LE76_9EUGL</name>
<dbReference type="AlphaFoldDB" id="A0A7S4LE76"/>
<gene>
    <name evidence="2" type="ORF">EGYM00163_LOCUS34705</name>
</gene>
<dbReference type="InterPro" id="IPR036034">
    <property type="entry name" value="PDZ_sf"/>
</dbReference>
<feature type="coiled-coil region" evidence="1">
    <location>
        <begin position="32"/>
        <end position="81"/>
    </location>
</feature>
<sequence>MVTRLTASAWNDAQPYQGEDLDFTRPQWGPKVEALKKQVREIEEQERQLLDDFEKREVQEAGEMERLEVKYTEEMEQIREKDLTVKEELLRQQLRARKKQTKHVLEMKRMEVEQTMEQDLASQARDLQRQLTRKEEDLVAMFKKRETALAEELQRVKSQMMSDADSEEGVMTEVGLEVVNVSSRGGGCRVLRATGIARDAGLRSGDVITNVTTASDIRNKEDVGALLEIARPDEQMMLTLQRDSQQVQVVVTVGHR</sequence>
<dbReference type="EMBL" id="HBJA01100668">
    <property type="protein sequence ID" value="CAE0823503.1"/>
    <property type="molecule type" value="Transcribed_RNA"/>
</dbReference>
<proteinExistence type="predicted"/>
<evidence type="ECO:0000256" key="1">
    <source>
        <dbReference type="SAM" id="Coils"/>
    </source>
</evidence>
<evidence type="ECO:0000313" key="2">
    <source>
        <dbReference type="EMBL" id="CAE0823503.1"/>
    </source>
</evidence>
<protein>
    <recommendedName>
        <fullName evidence="3">PDZ domain-containing protein</fullName>
    </recommendedName>
</protein>
<evidence type="ECO:0008006" key="3">
    <source>
        <dbReference type="Google" id="ProtNLM"/>
    </source>
</evidence>